<feature type="signal peptide" evidence="1">
    <location>
        <begin position="1"/>
        <end position="21"/>
    </location>
</feature>
<gene>
    <name evidence="2" type="ORF">DEX24_06305</name>
</gene>
<protein>
    <recommendedName>
        <fullName evidence="4">Cell wall-binding protein</fullName>
    </recommendedName>
</protein>
<dbReference type="OrthoDB" id="2451708at2"/>
<dbReference type="EMBL" id="QFVR01000006">
    <property type="protein sequence ID" value="PWI25812.1"/>
    <property type="molecule type" value="Genomic_DNA"/>
</dbReference>
<comment type="caution">
    <text evidence="2">The sequence shown here is derived from an EMBL/GenBank/DDBJ whole genome shotgun (WGS) entry which is preliminary data.</text>
</comment>
<dbReference type="Proteomes" id="UP000245938">
    <property type="component" value="Unassembled WGS sequence"/>
</dbReference>
<evidence type="ECO:0000256" key="1">
    <source>
        <dbReference type="SAM" id="SignalP"/>
    </source>
</evidence>
<keyword evidence="1" id="KW-0732">Signal</keyword>
<sequence>MKRQLAALGLASILTVPTWIAAAHPLEASAKKVSVSKKAKAVTASIKALNSKDAQYIKKTGTTKKAYDRLSKKEKKTIKNSKTLAKHVKAVKTLVSKVERLKKDVSALSANNYKTKIAHVSSSYKLLSKAAAATVPKSTVSKMTYYDSLNKTNKSMVKLVKSSASTGLVAVVDVLNVANNASILEFLTAYEKLSPNQKLLFGGSKEAVDYLLTIKPLVKTAANFDAKYEKLDPTASSYLKNSYELLNQYKAVAEISEKIAYKDQNVEKTVDKKVAQFTKNAVKISALENLLQDEIGLKTRFEDATNALPGITTQFENVEKAVTAYKAANLTTYNGKKLKGKAIDIADKKIIAEYKKYENIPTVVTTMNGMEDYATGLNLSTERKKMLEDAGFAPDEIASIARQGHIPLPKNINALDEAIKNYMKLAGEQRTIVDAKIPAKKDYINDAVAIKAGISLNKKYEDALKKNDLGEVLKQFEAYKKAAKNDERLLRYVADANDLAVAPTTYAEAKSKVAKFEALINGTKTMGDIHANLAAYKSIIKDKPSGLSMIDQTVLKSYNTMLGVLEIEKLMPKVLASSNYTKAKLIVIQDIIKLYKKLDAPSKVIVDNMYPGVSDFVLHEKEIKEAMAVNQKYSELKPSKKTYMKDAQTVYFMYIDANETVQQYILNTDKIIKLAEVIKSSKGIVDGFASRVYSVYQEVYSNTPIDERTVSEIKSVINTYELSIKPYPKNSSLLEPETLKNYKKLTPIVDVYNAIFMLKSPISTEIERDNILAAIKAYNKLDAFGKYVIKNESKLQVKLPILGDETQINEAKKIDAAYKALKVGEKNYEFKLYNVFKIYDQATTDIKKYVVNKKVLEESNIRYGDSVNAALAFELAVNAINRRSAIKDVHILKNKYTDLKIKKPVALQFIPAETMKKYNSYLELIFLQNVAQLVYDQRLINGIWVKYDAWFFSYSQTQDHRNDVINMRKALLLFKNFNEIQMSILNNTPSYTSYKGMMEDSKGENIPIYNADGSISSYKPEMGFSDVFLPDEVIYNPSQWLTYQQVQNVLDAMAIEDMFSKLKPNSQSYGRDAMAVVDLFNSKGIPVQMYTLIRQELAAVERIYKEPRALADAFEAAIKAYSPDSDKIAGMAGFKEKYKKLDAIALTMVDKKLLKNYSDYIAADAANTLFQTITTTKSMKNNSDILAFNAAYSKLTSDGKKIIAAENNATKQLLNTIIADNQVVKAANTVDKKYEAIDQKKDDFEAEVAKLYKEYDKLSDYTKMAYTVYDQAFKDFIAKYGLGGSFGNKSDNPKLTADEFTRLVEALHSSSPLTDVTAVYELYKFIAVPQMYANSTKKVVALNFVEKNILTKYMHYDNLARMNEKLQPIKLPKTKFTLQEKDAIVEAIALYKKLARDPRYIADNEITFGDLINPDSEKDLRYLFTAEADIKVAEAADAKFAKIKKGDKAFAKNMIDAMKSYELLTPFQLKFFTQTTSYNMYKKDYGIAPAIIGKVDTIPEAIRAIVNFEKLVGETENNHDDIIQSPPGSASPDYQGMIDAIIKMDEYYKFIDREFTIEGEKLKLIALVNAKNITSYKFFMAYYKVQDYLNNIK</sequence>
<organism evidence="2 3">
    <name type="scientific">Kurthia sibirica</name>
    <dbReference type="NCBI Taxonomy" id="202750"/>
    <lineage>
        <taxon>Bacteria</taxon>
        <taxon>Bacillati</taxon>
        <taxon>Bacillota</taxon>
        <taxon>Bacilli</taxon>
        <taxon>Bacillales</taxon>
        <taxon>Caryophanaceae</taxon>
        <taxon>Kurthia</taxon>
    </lineage>
</organism>
<proteinExistence type="predicted"/>
<evidence type="ECO:0000313" key="2">
    <source>
        <dbReference type="EMBL" id="PWI25812.1"/>
    </source>
</evidence>
<reference evidence="2 3" key="1">
    <citation type="submission" date="2018-05" db="EMBL/GenBank/DDBJ databases">
        <title>Kurthia sibirica genome sequence.</title>
        <authorList>
            <person name="Maclea K.S."/>
            <person name="Goen A.E."/>
        </authorList>
    </citation>
    <scope>NUCLEOTIDE SEQUENCE [LARGE SCALE GENOMIC DNA]</scope>
    <source>
        <strain evidence="2 3">ATCC 49154</strain>
    </source>
</reference>
<evidence type="ECO:0000313" key="3">
    <source>
        <dbReference type="Proteomes" id="UP000245938"/>
    </source>
</evidence>
<keyword evidence="3" id="KW-1185">Reference proteome</keyword>
<name>A0A2U3AMR3_9BACL</name>
<dbReference type="RefSeq" id="WP_109305569.1">
    <property type="nucleotide sequence ID" value="NZ_BJUF01000012.1"/>
</dbReference>
<accession>A0A2U3AMR3</accession>
<feature type="chain" id="PRO_5039323992" description="Cell wall-binding protein" evidence="1">
    <location>
        <begin position="22"/>
        <end position="1593"/>
    </location>
</feature>
<evidence type="ECO:0008006" key="4">
    <source>
        <dbReference type="Google" id="ProtNLM"/>
    </source>
</evidence>